<dbReference type="Proteomes" id="UP000799437">
    <property type="component" value="Unassembled WGS sequence"/>
</dbReference>
<name>A0A6A6WE50_9PEZI</name>
<sequence length="170" mass="18711">MAFHTPEDSIFDQEDRVSPEPGSPATLEADQGYASAGPYSGGKFYIMHRDTGKCLTLTGGRLGLESCYSLQGHCLWECVEDRGRLGFRNTASHTYIGHDGIDGTMIATARQHGVFEWINVLPLEAGGFKIMSEYMSAYNPIAVRDDERSVGQTTGEPSGWDFIRVDPELL</sequence>
<reference evidence="2" key="1">
    <citation type="journal article" date="2020" name="Stud. Mycol.">
        <title>101 Dothideomycetes genomes: a test case for predicting lifestyles and emergence of pathogens.</title>
        <authorList>
            <person name="Haridas S."/>
            <person name="Albert R."/>
            <person name="Binder M."/>
            <person name="Bloem J."/>
            <person name="Labutti K."/>
            <person name="Salamov A."/>
            <person name="Andreopoulos B."/>
            <person name="Baker S."/>
            <person name="Barry K."/>
            <person name="Bills G."/>
            <person name="Bluhm B."/>
            <person name="Cannon C."/>
            <person name="Castanera R."/>
            <person name="Culley D."/>
            <person name="Daum C."/>
            <person name="Ezra D."/>
            <person name="Gonzalez J."/>
            <person name="Henrissat B."/>
            <person name="Kuo A."/>
            <person name="Liang C."/>
            <person name="Lipzen A."/>
            <person name="Lutzoni F."/>
            <person name="Magnuson J."/>
            <person name="Mondo S."/>
            <person name="Nolan M."/>
            <person name="Ohm R."/>
            <person name="Pangilinan J."/>
            <person name="Park H.-J."/>
            <person name="Ramirez L."/>
            <person name="Alfaro M."/>
            <person name="Sun H."/>
            <person name="Tritt A."/>
            <person name="Yoshinaga Y."/>
            <person name="Zwiers L.-H."/>
            <person name="Turgeon B."/>
            <person name="Goodwin S."/>
            <person name="Spatafora J."/>
            <person name="Crous P."/>
            <person name="Grigoriev I."/>
        </authorList>
    </citation>
    <scope>NUCLEOTIDE SEQUENCE</scope>
    <source>
        <strain evidence="2">CBS 121739</strain>
    </source>
</reference>
<dbReference type="EMBL" id="ML996569">
    <property type="protein sequence ID" value="KAF2759847.1"/>
    <property type="molecule type" value="Genomic_DNA"/>
</dbReference>
<evidence type="ECO:0000313" key="2">
    <source>
        <dbReference type="EMBL" id="KAF2759847.1"/>
    </source>
</evidence>
<dbReference type="RefSeq" id="XP_033602298.1">
    <property type="nucleotide sequence ID" value="XM_033748874.1"/>
</dbReference>
<evidence type="ECO:0000256" key="1">
    <source>
        <dbReference type="SAM" id="MobiDB-lite"/>
    </source>
</evidence>
<dbReference type="AlphaFoldDB" id="A0A6A6WE50"/>
<feature type="region of interest" description="Disordered" evidence="1">
    <location>
        <begin position="1"/>
        <end position="32"/>
    </location>
</feature>
<dbReference type="PANTHER" id="PTHR39697">
    <property type="entry name" value="RICIN B LECTIN DOMAIN-CONTAINING PROTEIN-RELATED"/>
    <property type="match status" value="1"/>
</dbReference>
<dbReference type="PANTHER" id="PTHR39697:SF1">
    <property type="entry name" value="RICIN B LECTIN DOMAIN-CONTAINING PROTEIN"/>
    <property type="match status" value="1"/>
</dbReference>
<protein>
    <recommendedName>
        <fullName evidence="4">Ricin B lectin domain-containing protein</fullName>
    </recommendedName>
</protein>
<evidence type="ECO:0000313" key="3">
    <source>
        <dbReference type="Proteomes" id="UP000799437"/>
    </source>
</evidence>
<gene>
    <name evidence="2" type="ORF">EJ05DRAFT_526534</name>
</gene>
<accession>A0A6A6WE50</accession>
<dbReference type="OrthoDB" id="5289641at2759"/>
<keyword evidence="3" id="KW-1185">Reference proteome</keyword>
<organism evidence="2 3">
    <name type="scientific">Pseudovirgaria hyperparasitica</name>
    <dbReference type="NCBI Taxonomy" id="470096"/>
    <lineage>
        <taxon>Eukaryota</taxon>
        <taxon>Fungi</taxon>
        <taxon>Dikarya</taxon>
        <taxon>Ascomycota</taxon>
        <taxon>Pezizomycotina</taxon>
        <taxon>Dothideomycetes</taxon>
        <taxon>Dothideomycetes incertae sedis</taxon>
        <taxon>Acrospermales</taxon>
        <taxon>Acrospermaceae</taxon>
        <taxon>Pseudovirgaria</taxon>
    </lineage>
</organism>
<dbReference type="GeneID" id="54489928"/>
<dbReference type="SUPFAM" id="SSF50370">
    <property type="entry name" value="Ricin B-like lectins"/>
    <property type="match status" value="1"/>
</dbReference>
<dbReference type="InterPro" id="IPR035992">
    <property type="entry name" value="Ricin_B-like_lectins"/>
</dbReference>
<proteinExistence type="predicted"/>
<evidence type="ECO:0008006" key="4">
    <source>
        <dbReference type="Google" id="ProtNLM"/>
    </source>
</evidence>